<reference evidence="2 3" key="1">
    <citation type="submission" date="2016-07" db="EMBL/GenBank/DDBJ databases">
        <title>Draft genome of the white-rot fungus Obba rivulosa 3A-2.</title>
        <authorList>
            <consortium name="DOE Joint Genome Institute"/>
            <person name="Miettinen O."/>
            <person name="Riley R."/>
            <person name="Acob R."/>
            <person name="Barry K."/>
            <person name="Cullen D."/>
            <person name="De Vries R."/>
            <person name="Hainaut M."/>
            <person name="Hatakka A."/>
            <person name="Henrissat B."/>
            <person name="Hilden K."/>
            <person name="Kuo R."/>
            <person name="Labutti K."/>
            <person name="Lipzen A."/>
            <person name="Makela M.R."/>
            <person name="Sandor L."/>
            <person name="Spatafora J.W."/>
            <person name="Grigoriev I.V."/>
            <person name="Hibbett D.S."/>
        </authorList>
    </citation>
    <scope>NUCLEOTIDE SEQUENCE [LARGE SCALE GENOMIC DNA]</scope>
    <source>
        <strain evidence="2 3">3A-2</strain>
    </source>
</reference>
<gene>
    <name evidence="2" type="ORF">OBBRIDRAFT_836347</name>
</gene>
<evidence type="ECO:0000313" key="2">
    <source>
        <dbReference type="EMBL" id="OCH88767.1"/>
    </source>
</evidence>
<proteinExistence type="predicted"/>
<feature type="region of interest" description="Disordered" evidence="1">
    <location>
        <begin position="252"/>
        <end position="297"/>
    </location>
</feature>
<organism evidence="2 3">
    <name type="scientific">Obba rivulosa</name>
    <dbReference type="NCBI Taxonomy" id="1052685"/>
    <lineage>
        <taxon>Eukaryota</taxon>
        <taxon>Fungi</taxon>
        <taxon>Dikarya</taxon>
        <taxon>Basidiomycota</taxon>
        <taxon>Agaricomycotina</taxon>
        <taxon>Agaricomycetes</taxon>
        <taxon>Polyporales</taxon>
        <taxon>Gelatoporiaceae</taxon>
        <taxon>Obba</taxon>
    </lineage>
</organism>
<accession>A0A8E2DIZ3</accession>
<dbReference type="EMBL" id="KV722444">
    <property type="protein sequence ID" value="OCH88767.1"/>
    <property type="molecule type" value="Genomic_DNA"/>
</dbReference>
<name>A0A8E2DIZ3_9APHY</name>
<dbReference type="Proteomes" id="UP000250043">
    <property type="component" value="Unassembled WGS sequence"/>
</dbReference>
<sequence>MGWEDGDDAKERRVEENEEYAGVDYKTWIMPACMAMPATHWPIALVPIRQPRTGDLPSPTASQRAHHWLSYGPAPFSPRILHAPPRHLSPPSAVAAHSPAATGELPGASCGVPPHPPILLHFASRPPASRPMPALARYAVTLQDTSSAAARARFAVNRALFRAMPRTYHPPRPGIARRTFNNLGHREQEQASRHRTSPSVPAQCCQRWHPPNQSLYLPRFTSVPASDRPAQFGAPLPAILLVVTPNGQPVPGCRPHPAHSRCTPPSAWPGAPWRSPNPARPSSYHTPRPSPDLLSHPPLPAADLRALSRCDCIAPGLAGSASGPAYLISPRYQVSGHVPSIANEDNIDTPNSTLLPYERCTDAHFQMFLSPSSQVPSSYLANNSRRFITPHLRNVIHPAPSGAGRSHGCAIRVPAPPSYPAGSARVLLHVLPRGTACTRG</sequence>
<keyword evidence="3" id="KW-1185">Reference proteome</keyword>
<evidence type="ECO:0000313" key="3">
    <source>
        <dbReference type="Proteomes" id="UP000250043"/>
    </source>
</evidence>
<evidence type="ECO:0000256" key="1">
    <source>
        <dbReference type="SAM" id="MobiDB-lite"/>
    </source>
</evidence>
<protein>
    <submittedName>
        <fullName evidence="2">Uncharacterized protein</fullName>
    </submittedName>
</protein>
<dbReference type="AlphaFoldDB" id="A0A8E2DIZ3"/>